<organism evidence="2">
    <name type="scientific">marine metagenome</name>
    <dbReference type="NCBI Taxonomy" id="408172"/>
    <lineage>
        <taxon>unclassified sequences</taxon>
        <taxon>metagenomes</taxon>
        <taxon>ecological metagenomes</taxon>
    </lineage>
</organism>
<dbReference type="AlphaFoldDB" id="A0A382T3J4"/>
<name>A0A382T3J4_9ZZZZ</name>
<evidence type="ECO:0000259" key="1">
    <source>
        <dbReference type="Pfam" id="PF01507"/>
    </source>
</evidence>
<dbReference type="EMBL" id="UINC01133670">
    <property type="protein sequence ID" value="SVD16740.1"/>
    <property type="molecule type" value="Genomic_DNA"/>
</dbReference>
<gene>
    <name evidence="2" type="ORF">METZ01_LOCUS369594</name>
</gene>
<dbReference type="Pfam" id="PF01507">
    <property type="entry name" value="PAPS_reduct"/>
    <property type="match status" value="1"/>
</dbReference>
<feature type="domain" description="Phosphoadenosine phosphosulphate reductase" evidence="1">
    <location>
        <begin position="3"/>
        <end position="95"/>
    </location>
</feature>
<dbReference type="InterPro" id="IPR002500">
    <property type="entry name" value="PAPS_reduct_dom"/>
</dbReference>
<reference evidence="2" key="1">
    <citation type="submission" date="2018-05" db="EMBL/GenBank/DDBJ databases">
        <authorList>
            <person name="Lanie J.A."/>
            <person name="Ng W.-L."/>
            <person name="Kazmierczak K.M."/>
            <person name="Andrzejewski T.M."/>
            <person name="Davidsen T.M."/>
            <person name="Wayne K.J."/>
            <person name="Tettelin H."/>
            <person name="Glass J.I."/>
            <person name="Rusch D."/>
            <person name="Podicherti R."/>
            <person name="Tsui H.-C.T."/>
            <person name="Winkler M.E."/>
        </authorList>
    </citation>
    <scope>NUCLEOTIDE SEQUENCE</scope>
</reference>
<accession>A0A382T3J4</accession>
<evidence type="ECO:0000313" key="2">
    <source>
        <dbReference type="EMBL" id="SVD16740.1"/>
    </source>
</evidence>
<dbReference type="SUPFAM" id="SSF52402">
    <property type="entry name" value="Adenine nucleotide alpha hydrolases-like"/>
    <property type="match status" value="1"/>
</dbReference>
<dbReference type="InterPro" id="IPR014729">
    <property type="entry name" value="Rossmann-like_a/b/a_fold"/>
</dbReference>
<protein>
    <recommendedName>
        <fullName evidence="1">Phosphoadenosine phosphosulphate reductase domain-containing protein</fullName>
    </recommendedName>
</protein>
<sequence>MEYVFCDTGSELKETYEFIKRLEAHLDKKVIRLPKELDGFSDKYDFNHVLDLYGNYLPSPQARWCTKKLKLEPFEKYIGDDDVINYVGIRYDENREGYISTKSNVTTVFPFVEDKIDLRGVSQILERSGVGVPSYYEWRTRSGCYFCFYQSKKEWLGLKENHPDLYEKAKMYEKEGYTWRQDMSLSELEAAADEINAKKNN</sequence>
<dbReference type="Gene3D" id="3.40.50.620">
    <property type="entry name" value="HUPs"/>
    <property type="match status" value="1"/>
</dbReference>
<dbReference type="GO" id="GO:0003824">
    <property type="term" value="F:catalytic activity"/>
    <property type="evidence" value="ECO:0007669"/>
    <property type="project" value="InterPro"/>
</dbReference>
<feature type="non-terminal residue" evidence="2">
    <location>
        <position position="201"/>
    </location>
</feature>
<proteinExistence type="predicted"/>